<reference evidence="18" key="1">
    <citation type="submission" date="2016-11" db="EMBL/GenBank/DDBJ databases">
        <authorList>
            <person name="Varghese N."/>
            <person name="Submissions S."/>
        </authorList>
    </citation>
    <scope>NUCLEOTIDE SEQUENCE [LARGE SCALE GENOMIC DNA]</scope>
    <source>
        <strain evidence="18">DSM 10124</strain>
    </source>
</reference>
<comment type="catalytic activity">
    <reaction evidence="11">
        <text>Couples ATP hydrolysis with the unwinding of duplex DNA by translocating in the 3'-5' direction.</text>
        <dbReference type="EC" id="5.6.2.4"/>
    </reaction>
</comment>
<dbReference type="Pfam" id="PF12705">
    <property type="entry name" value="PDDEXK_1"/>
    <property type="match status" value="1"/>
</dbReference>
<evidence type="ECO:0000256" key="8">
    <source>
        <dbReference type="ARBA" id="ARBA00023125"/>
    </source>
</evidence>
<dbReference type="SUPFAM" id="SSF52980">
    <property type="entry name" value="Restriction endonuclease-like"/>
    <property type="match status" value="1"/>
</dbReference>
<sequence>MNIEYIKNVYGVNDEQARALDISKNIALHAGAGSGKTRVLTRRFLRLLLEGGANVDDIVAITFTKKAALEMKERVIDLVNKFIEQEKDSKKRDALRKIKEELPLANISTFHSFCDTLVKENYYIVGIEPMYKIVEEVDTLTLLNRIADEVLDEFVNNSEYRDKFETVAEILGVDYLSKKKIIEDVKHLYKEIKTKGDSIEEAKKFTENNINRFNELNPKENEKKKGKKSNINEEDLEKLQKIIHLVMEMVEALDRRYSEEKKSLGVLDFNDLEKYTLQILEVEEVRNRIKERYKYYLVDEFQDTNDVQLKILSYLTEEGNKIKDGKLFVVGDIKQSIYLFRGANYKVFEDVTDKIKNSGGEKLNLSTNYRSHDKIVDIINNMFENLMDAYEPSNVSNGVKGEAGFDFCILETEEKTNFDTKQLKERRVEVEELKFFLEKEDKDEKRRNEAEYVAEKILELKEKGIEYKDIAILFRGRSGVLEFENSLKKRQIPYTILGGIGYFERQEIRDLINIIRFIYRYEDKLSLLGVLRSPFVGLSDNEVLDVYNIINENKYISSAQNYNDKVKRLFELKEEAPLYSVSSFLKKLDKELKIKEILLLQEDGVQKYRNFEKFLEIAEEFDRKGIYSSIEFVDYLENLIEVSQKEGQAFLDTENSNAVKIMTIHASKGLEFEAVFIPSLDYQIEKSNRNRFVYDKFNDEKGRYGIVINHDAIKKDGLYKYVEEKRKEEEKKEEIRIFYVGVTRAIRYLSLSAVRKKSEKTLINYLVDCGINFERYVEETSTFKDYKKEKEENNYEEDIFDINNALENINTKIDYIPKSIFSISRYMLYKDCPRRYFFRYVAKIDEGLLDIDFLNKKEDEDEQNEAEIVKNINAAEVGKFVHSILEDVSKGYKVDIEDRINRELYEISNEQKEKIKTMVQNYEKIEKSIKINGEKLFSHQEFNFRVPLPNTDIILMGIIDRLDIYQIGDTKKAVVIDYKTNKVNSEEDKERIKNHYLHQFIAYRFAVDKIYNIDIEKMYLYLLDTGEYIEMDIKDEDIQNGINDIVEVFNFMETNRELNNYDRCEKCYLCNYRFICE</sequence>
<comment type="catalytic activity">
    <reaction evidence="13">
        <text>ATP + H2O = ADP + phosphate + H(+)</text>
        <dbReference type="Rhea" id="RHEA:13065"/>
        <dbReference type="ChEBI" id="CHEBI:15377"/>
        <dbReference type="ChEBI" id="CHEBI:15378"/>
        <dbReference type="ChEBI" id="CHEBI:30616"/>
        <dbReference type="ChEBI" id="CHEBI:43474"/>
        <dbReference type="ChEBI" id="CHEBI:456216"/>
        <dbReference type="EC" id="5.6.2.4"/>
    </reaction>
</comment>
<keyword evidence="18" id="KW-1185">Reference proteome</keyword>
<dbReference type="InterPro" id="IPR027417">
    <property type="entry name" value="P-loop_NTPase"/>
</dbReference>
<dbReference type="Gene3D" id="1.10.3170.10">
    <property type="entry name" value="Recbcd, chain B, domain 2"/>
    <property type="match status" value="1"/>
</dbReference>
<dbReference type="PANTHER" id="PTHR11070:SF48">
    <property type="entry name" value="ATP-DEPENDENT HELICASE_NUCLEASE SUBUNIT A"/>
    <property type="match status" value="1"/>
</dbReference>
<evidence type="ECO:0000256" key="3">
    <source>
        <dbReference type="ARBA" id="ARBA00022763"/>
    </source>
</evidence>
<keyword evidence="8" id="KW-0238">DNA-binding</keyword>
<dbReference type="InterPro" id="IPR011604">
    <property type="entry name" value="PDDEXK-like_dom_sf"/>
</dbReference>
<dbReference type="GO" id="GO:0033202">
    <property type="term" value="C:DNA helicase complex"/>
    <property type="evidence" value="ECO:0007669"/>
    <property type="project" value="TreeGrafter"/>
</dbReference>
<dbReference type="InterPro" id="IPR011335">
    <property type="entry name" value="Restrct_endonuc-II-like"/>
</dbReference>
<dbReference type="InterPro" id="IPR014016">
    <property type="entry name" value="UvrD-like_ATP-bd"/>
</dbReference>
<dbReference type="GO" id="GO:0043138">
    <property type="term" value="F:3'-5' DNA helicase activity"/>
    <property type="evidence" value="ECO:0007669"/>
    <property type="project" value="UniProtKB-EC"/>
</dbReference>
<dbReference type="Gene3D" id="1.10.486.10">
    <property type="entry name" value="PCRA, domain 4"/>
    <property type="match status" value="1"/>
</dbReference>
<dbReference type="InterPro" id="IPR038726">
    <property type="entry name" value="PDDEXK_AddAB-type"/>
</dbReference>
<dbReference type="InterPro" id="IPR014017">
    <property type="entry name" value="DNA_helicase_UvrD-like_C"/>
</dbReference>
<dbReference type="AlphaFoldDB" id="A0A1M4T560"/>
<keyword evidence="2 14" id="KW-0547">Nucleotide-binding</keyword>
<keyword evidence="7 14" id="KW-0067">ATP-binding</keyword>
<evidence type="ECO:0000256" key="12">
    <source>
        <dbReference type="ARBA" id="ARBA00034808"/>
    </source>
</evidence>
<dbReference type="InterPro" id="IPR000212">
    <property type="entry name" value="DNA_helicase_UvrD/REP"/>
</dbReference>
<gene>
    <name evidence="17" type="ORF">SAMN02746091_00316</name>
</gene>
<dbReference type="GO" id="GO:0005829">
    <property type="term" value="C:cytosol"/>
    <property type="evidence" value="ECO:0007669"/>
    <property type="project" value="TreeGrafter"/>
</dbReference>
<protein>
    <recommendedName>
        <fullName evidence="12">DNA 3'-5' helicase</fullName>
        <ecNumber evidence="12">5.6.2.4</ecNumber>
    </recommendedName>
</protein>
<evidence type="ECO:0000259" key="15">
    <source>
        <dbReference type="PROSITE" id="PS51198"/>
    </source>
</evidence>
<keyword evidence="3" id="KW-0227">DNA damage</keyword>
<keyword evidence="6 17" id="KW-0269">Exonuclease</keyword>
<dbReference type="Gene3D" id="3.90.320.10">
    <property type="match status" value="1"/>
</dbReference>
<evidence type="ECO:0000256" key="4">
    <source>
        <dbReference type="ARBA" id="ARBA00022801"/>
    </source>
</evidence>
<dbReference type="GO" id="GO:0000725">
    <property type="term" value="P:recombinational repair"/>
    <property type="evidence" value="ECO:0007669"/>
    <property type="project" value="TreeGrafter"/>
</dbReference>
<keyword evidence="5 14" id="KW-0347">Helicase</keyword>
<dbReference type="Gene3D" id="3.40.50.300">
    <property type="entry name" value="P-loop containing nucleotide triphosphate hydrolases"/>
    <property type="match status" value="4"/>
</dbReference>
<organism evidence="17 18">
    <name type="scientific">Caloramator proteoclasticus DSM 10124</name>
    <dbReference type="NCBI Taxonomy" id="1121262"/>
    <lineage>
        <taxon>Bacteria</taxon>
        <taxon>Bacillati</taxon>
        <taxon>Bacillota</taxon>
        <taxon>Clostridia</taxon>
        <taxon>Eubacteriales</taxon>
        <taxon>Clostridiaceae</taxon>
        <taxon>Caloramator</taxon>
    </lineage>
</organism>
<accession>A0A1M4T560</accession>
<evidence type="ECO:0000256" key="5">
    <source>
        <dbReference type="ARBA" id="ARBA00022806"/>
    </source>
</evidence>
<feature type="domain" description="UvrD-like helicase C-terminal" evidence="16">
    <location>
        <begin position="402"/>
        <end position="669"/>
    </location>
</feature>
<keyword evidence="4 14" id="KW-0378">Hydrolase</keyword>
<keyword evidence="1" id="KW-0540">Nuclease</keyword>
<dbReference type="Proteomes" id="UP000184423">
    <property type="component" value="Unassembled WGS sequence"/>
</dbReference>
<dbReference type="PANTHER" id="PTHR11070">
    <property type="entry name" value="UVRD / RECB / PCRA DNA HELICASE FAMILY MEMBER"/>
    <property type="match status" value="1"/>
</dbReference>
<dbReference type="GO" id="GO:0005524">
    <property type="term" value="F:ATP binding"/>
    <property type="evidence" value="ECO:0007669"/>
    <property type="project" value="UniProtKB-UniRule"/>
</dbReference>
<evidence type="ECO:0000256" key="13">
    <source>
        <dbReference type="ARBA" id="ARBA00048988"/>
    </source>
</evidence>
<dbReference type="CDD" id="cd17932">
    <property type="entry name" value="DEXQc_UvrD"/>
    <property type="match status" value="1"/>
</dbReference>
<evidence type="ECO:0000256" key="14">
    <source>
        <dbReference type="PROSITE-ProRule" id="PRU00560"/>
    </source>
</evidence>
<keyword evidence="10" id="KW-0413">Isomerase</keyword>
<evidence type="ECO:0000256" key="10">
    <source>
        <dbReference type="ARBA" id="ARBA00023235"/>
    </source>
</evidence>
<evidence type="ECO:0000313" key="17">
    <source>
        <dbReference type="EMBL" id="SHE39525.1"/>
    </source>
</evidence>
<dbReference type="EC" id="5.6.2.4" evidence="12"/>
<feature type="domain" description="UvrD-like helicase ATP-binding" evidence="15">
    <location>
        <begin position="9"/>
        <end position="372"/>
    </location>
</feature>
<evidence type="ECO:0000256" key="11">
    <source>
        <dbReference type="ARBA" id="ARBA00034617"/>
    </source>
</evidence>
<feature type="binding site" evidence="14">
    <location>
        <begin position="30"/>
        <end position="37"/>
    </location>
    <ligand>
        <name>ATP</name>
        <dbReference type="ChEBI" id="CHEBI:30616"/>
    </ligand>
</feature>
<dbReference type="GO" id="GO:0003677">
    <property type="term" value="F:DNA binding"/>
    <property type="evidence" value="ECO:0007669"/>
    <property type="project" value="UniProtKB-KW"/>
</dbReference>
<dbReference type="SUPFAM" id="SSF52540">
    <property type="entry name" value="P-loop containing nucleoside triphosphate hydrolases"/>
    <property type="match status" value="1"/>
</dbReference>
<dbReference type="RefSeq" id="WP_073247718.1">
    <property type="nucleotide sequence ID" value="NZ_FQVG01000003.1"/>
</dbReference>
<dbReference type="PROSITE" id="PS51198">
    <property type="entry name" value="UVRD_HELICASE_ATP_BIND"/>
    <property type="match status" value="1"/>
</dbReference>
<keyword evidence="9" id="KW-0234">DNA repair</keyword>
<evidence type="ECO:0000256" key="7">
    <source>
        <dbReference type="ARBA" id="ARBA00022840"/>
    </source>
</evidence>
<evidence type="ECO:0000256" key="1">
    <source>
        <dbReference type="ARBA" id="ARBA00022722"/>
    </source>
</evidence>
<evidence type="ECO:0000313" key="18">
    <source>
        <dbReference type="Proteomes" id="UP000184423"/>
    </source>
</evidence>
<evidence type="ECO:0000256" key="6">
    <source>
        <dbReference type="ARBA" id="ARBA00022839"/>
    </source>
</evidence>
<evidence type="ECO:0000259" key="16">
    <source>
        <dbReference type="PROSITE" id="PS51217"/>
    </source>
</evidence>
<dbReference type="PROSITE" id="PS51217">
    <property type="entry name" value="UVRD_HELICASE_CTER"/>
    <property type="match status" value="1"/>
</dbReference>
<evidence type="ECO:0000256" key="2">
    <source>
        <dbReference type="ARBA" id="ARBA00022741"/>
    </source>
</evidence>
<dbReference type="EMBL" id="FQVG01000003">
    <property type="protein sequence ID" value="SHE39525.1"/>
    <property type="molecule type" value="Genomic_DNA"/>
</dbReference>
<proteinExistence type="predicted"/>
<evidence type="ECO:0000256" key="9">
    <source>
        <dbReference type="ARBA" id="ARBA00023204"/>
    </source>
</evidence>
<name>A0A1M4T560_9CLOT</name>
<dbReference type="Pfam" id="PF13361">
    <property type="entry name" value="UvrD_C"/>
    <property type="match status" value="1"/>
</dbReference>
<dbReference type="GO" id="GO:0004527">
    <property type="term" value="F:exonuclease activity"/>
    <property type="evidence" value="ECO:0007669"/>
    <property type="project" value="UniProtKB-KW"/>
</dbReference>
<dbReference type="Pfam" id="PF00580">
    <property type="entry name" value="UvrD-helicase"/>
    <property type="match status" value="1"/>
</dbReference>